<comment type="caution">
    <text evidence="3">The sequence shown here is derived from an EMBL/GenBank/DDBJ whole genome shotgun (WGS) entry which is preliminary data.</text>
</comment>
<feature type="domain" description="Bacterial toxin 27" evidence="2">
    <location>
        <begin position="196"/>
        <end position="316"/>
    </location>
</feature>
<dbReference type="EMBL" id="JACHNB010000001">
    <property type="protein sequence ID" value="MBB4740405.1"/>
    <property type="molecule type" value="Genomic_DNA"/>
</dbReference>
<dbReference type="Pfam" id="PF15531">
    <property type="entry name" value="Ntox27"/>
    <property type="match status" value="1"/>
</dbReference>
<protein>
    <recommendedName>
        <fullName evidence="2">Bacterial toxin 27 domain-containing protein</fullName>
    </recommendedName>
</protein>
<evidence type="ECO:0000313" key="3">
    <source>
        <dbReference type="EMBL" id="MBB4740405.1"/>
    </source>
</evidence>
<dbReference type="CDD" id="cd00081">
    <property type="entry name" value="Hint"/>
    <property type="match status" value="1"/>
</dbReference>
<evidence type="ECO:0000313" key="4">
    <source>
        <dbReference type="Proteomes" id="UP000546162"/>
    </source>
</evidence>
<gene>
    <name evidence="3" type="ORF">BJY16_003864</name>
</gene>
<proteinExistence type="predicted"/>
<dbReference type="Pfam" id="PF07591">
    <property type="entry name" value="PT-HINT"/>
    <property type="match status" value="1"/>
</dbReference>
<evidence type="ECO:0000259" key="2">
    <source>
        <dbReference type="Pfam" id="PF15531"/>
    </source>
</evidence>
<dbReference type="InterPro" id="IPR029112">
    <property type="entry name" value="Ntox27"/>
</dbReference>
<organism evidence="3 4">
    <name type="scientific">Actinoplanes octamycinicus</name>
    <dbReference type="NCBI Taxonomy" id="135948"/>
    <lineage>
        <taxon>Bacteria</taxon>
        <taxon>Bacillati</taxon>
        <taxon>Actinomycetota</taxon>
        <taxon>Actinomycetes</taxon>
        <taxon>Micromonosporales</taxon>
        <taxon>Micromonosporaceae</taxon>
        <taxon>Actinoplanes</taxon>
    </lineage>
</organism>
<feature type="region of interest" description="Disordered" evidence="1">
    <location>
        <begin position="1"/>
        <end position="20"/>
    </location>
</feature>
<accession>A0A7W7GXZ9</accession>
<reference evidence="3 4" key="1">
    <citation type="submission" date="2020-08" db="EMBL/GenBank/DDBJ databases">
        <title>Sequencing the genomes of 1000 actinobacteria strains.</title>
        <authorList>
            <person name="Klenk H.-P."/>
        </authorList>
    </citation>
    <scope>NUCLEOTIDE SEQUENCE [LARGE SCALE GENOMIC DNA]</scope>
    <source>
        <strain evidence="3 4">DSM 45809</strain>
    </source>
</reference>
<dbReference type="Proteomes" id="UP000546162">
    <property type="component" value="Unassembled WGS sequence"/>
</dbReference>
<dbReference type="Gene3D" id="2.170.16.10">
    <property type="entry name" value="Hedgehog/Intein (Hint) domain"/>
    <property type="match status" value="1"/>
</dbReference>
<dbReference type="InterPro" id="IPR030934">
    <property type="entry name" value="Intein_C"/>
</dbReference>
<dbReference type="AlphaFoldDB" id="A0A7W7GXZ9"/>
<name>A0A7W7GXZ9_9ACTN</name>
<dbReference type="SUPFAM" id="SSF51294">
    <property type="entry name" value="Hedgehog/intein (Hint) domain"/>
    <property type="match status" value="1"/>
</dbReference>
<dbReference type="PROSITE" id="PS50818">
    <property type="entry name" value="INTEIN_C_TER"/>
    <property type="match status" value="1"/>
</dbReference>
<dbReference type="InterPro" id="IPR036844">
    <property type="entry name" value="Hint_dom_sf"/>
</dbReference>
<evidence type="ECO:0000256" key="1">
    <source>
        <dbReference type="SAM" id="MobiDB-lite"/>
    </source>
</evidence>
<sequence>MLNQPTGLVDPMGTKPQSSDCVSNSFVAGTPVLMADGTTKPIEQIQPGDRVMAGTPNSTRLTPEPVSATIVGNGDKNLVDIDVETADGTPTTITATDGYPFWTDDDGSPQTPGGDWINAAELRQGSWLKTSTGTLVRVAGAHAHAQHAKVYNLTVENLQTYYVLAANEPVLVHNCVAGKAGGHDIVEDQDCVHVCLGVNPYSDRLAARLGSHTFNGNPWGSANAASGSPLWMEGVSRVVRNGRIRLSITLDDLFGEDGRNPADSAQEAFEVNYARGSQMDRVSGCMGGNQTAWEIGEVGKAVIFGHRDWESIDWYWGGGRVDVANPFGG</sequence>
<dbReference type="NCBIfam" id="TIGR01443">
    <property type="entry name" value="intein_Cterm"/>
    <property type="match status" value="1"/>
</dbReference>
<keyword evidence="4" id="KW-1185">Reference proteome</keyword>